<keyword evidence="2" id="KW-0547">Nucleotide-binding</keyword>
<dbReference type="GO" id="GO:0005524">
    <property type="term" value="F:ATP binding"/>
    <property type="evidence" value="ECO:0007669"/>
    <property type="project" value="UniProtKB-KW"/>
</dbReference>
<dbReference type="SMART" id="SM00382">
    <property type="entry name" value="AAA"/>
    <property type="match status" value="1"/>
</dbReference>
<dbReference type="PROSITE" id="PS50893">
    <property type="entry name" value="ABC_TRANSPORTER_2"/>
    <property type="match status" value="1"/>
</dbReference>
<evidence type="ECO:0000313" key="6">
    <source>
        <dbReference type="Proteomes" id="UP001379945"/>
    </source>
</evidence>
<evidence type="ECO:0000256" key="3">
    <source>
        <dbReference type="ARBA" id="ARBA00022840"/>
    </source>
</evidence>
<dbReference type="RefSeq" id="WP_341397706.1">
    <property type="nucleotide sequence ID" value="NZ_JBBUTI010000002.1"/>
</dbReference>
<keyword evidence="1" id="KW-0472">Membrane</keyword>
<dbReference type="Proteomes" id="UP001379945">
    <property type="component" value="Unassembled WGS sequence"/>
</dbReference>
<accession>A0ABU9C0Y4</accession>
<evidence type="ECO:0000259" key="4">
    <source>
        <dbReference type="PROSITE" id="PS50893"/>
    </source>
</evidence>
<comment type="caution">
    <text evidence="5">The sequence shown here is derived from an EMBL/GenBank/DDBJ whole genome shotgun (WGS) entry which is preliminary data.</text>
</comment>
<dbReference type="Pfam" id="PF00005">
    <property type="entry name" value="ABC_tran"/>
    <property type="match status" value="1"/>
</dbReference>
<dbReference type="InterPro" id="IPR027417">
    <property type="entry name" value="P-loop_NTPase"/>
</dbReference>
<gene>
    <name evidence="5" type="ORF">AACH00_04000</name>
</gene>
<dbReference type="InterPro" id="IPR003439">
    <property type="entry name" value="ABC_transporter-like_ATP-bd"/>
</dbReference>
<reference evidence="5 6" key="1">
    <citation type="submission" date="2024-04" db="EMBL/GenBank/DDBJ databases">
        <title>Novel species of the genus Ideonella isolated from streams.</title>
        <authorList>
            <person name="Lu H."/>
        </authorList>
    </citation>
    <scope>NUCLEOTIDE SEQUENCE [LARGE SCALE GENOMIC DNA]</scope>
    <source>
        <strain evidence="5 6">LYT19W</strain>
    </source>
</reference>
<dbReference type="PANTHER" id="PTHR43158">
    <property type="entry name" value="SKFA PEPTIDE EXPORT ATP-BINDING PROTEIN SKFE"/>
    <property type="match status" value="1"/>
</dbReference>
<evidence type="ECO:0000256" key="1">
    <source>
        <dbReference type="ARBA" id="ARBA00022475"/>
    </source>
</evidence>
<keyword evidence="6" id="KW-1185">Reference proteome</keyword>
<dbReference type="PANTHER" id="PTHR43158:SF2">
    <property type="entry name" value="SKFA PEPTIDE EXPORT ATP-BINDING PROTEIN SKFE"/>
    <property type="match status" value="1"/>
</dbReference>
<feature type="domain" description="ABC transporter" evidence="4">
    <location>
        <begin position="5"/>
        <end position="208"/>
    </location>
</feature>
<dbReference type="Gene3D" id="3.40.50.300">
    <property type="entry name" value="P-loop containing nucleotide triphosphate hydrolases"/>
    <property type="match status" value="1"/>
</dbReference>
<sequence length="211" mass="22195">MSAQLLINDLVFGWPGRPLFAGWSSHVEAGVTWLQGPNGCGKSTLLKLLAGALPMAHGSARLRLPGQPEMQAADDPLAWRQQVVWSGPDGPPFTHLTAAEQGGLLQQLYPAFDAKAWHAAVDALGLWPALGQTVAELSSGTRRKVGLAGALAIAAPVLLLDEPLAALDAASMAYVRQVLETELAAARRIVLVVSHEPVPASRVQIIRAAGD</sequence>
<dbReference type="InterPro" id="IPR003593">
    <property type="entry name" value="AAA+_ATPase"/>
</dbReference>
<proteinExistence type="predicted"/>
<organism evidence="5 6">
    <name type="scientific">Ideonella margarita</name>
    <dbReference type="NCBI Taxonomy" id="2984191"/>
    <lineage>
        <taxon>Bacteria</taxon>
        <taxon>Pseudomonadati</taxon>
        <taxon>Pseudomonadota</taxon>
        <taxon>Betaproteobacteria</taxon>
        <taxon>Burkholderiales</taxon>
        <taxon>Sphaerotilaceae</taxon>
        <taxon>Ideonella</taxon>
    </lineage>
</organism>
<dbReference type="EMBL" id="JBBUTI010000002">
    <property type="protein sequence ID" value="MEK8045508.1"/>
    <property type="molecule type" value="Genomic_DNA"/>
</dbReference>
<evidence type="ECO:0000313" key="5">
    <source>
        <dbReference type="EMBL" id="MEK8045508.1"/>
    </source>
</evidence>
<dbReference type="SUPFAM" id="SSF52540">
    <property type="entry name" value="P-loop containing nucleoside triphosphate hydrolases"/>
    <property type="match status" value="1"/>
</dbReference>
<name>A0ABU9C0Y4_9BURK</name>
<evidence type="ECO:0000256" key="2">
    <source>
        <dbReference type="ARBA" id="ARBA00022741"/>
    </source>
</evidence>
<keyword evidence="3 5" id="KW-0067">ATP-binding</keyword>
<protein>
    <submittedName>
        <fullName evidence="5">ATP-binding cassette domain-containing protein</fullName>
    </submittedName>
</protein>
<keyword evidence="1" id="KW-1003">Cell membrane</keyword>